<dbReference type="FunFam" id="2.40.440.10:FF:000002">
    <property type="entry name" value="L,D-transpeptidase ErfK/SrfK"/>
    <property type="match status" value="1"/>
</dbReference>
<dbReference type="InterPro" id="IPR050979">
    <property type="entry name" value="LD-transpeptidase"/>
</dbReference>
<dbReference type="Pfam" id="PF03734">
    <property type="entry name" value="YkuD"/>
    <property type="match status" value="1"/>
</dbReference>
<evidence type="ECO:0000256" key="2">
    <source>
        <dbReference type="ARBA" id="ARBA00005992"/>
    </source>
</evidence>
<keyword evidence="10" id="KW-0472">Membrane</keyword>
<dbReference type="PANTHER" id="PTHR30582:SF24">
    <property type="entry name" value="L,D-TRANSPEPTIDASE ERFK_SRFK-RELATED"/>
    <property type="match status" value="1"/>
</dbReference>
<feature type="active site" description="Proton donor/acceptor" evidence="9">
    <location>
        <position position="194"/>
    </location>
</feature>
<feature type="active site" description="Nucleophile" evidence="9">
    <location>
        <position position="210"/>
    </location>
</feature>
<keyword evidence="5" id="KW-0378">Hydrolase</keyword>
<dbReference type="PANTHER" id="PTHR30582">
    <property type="entry name" value="L,D-TRANSPEPTIDASE"/>
    <property type="match status" value="1"/>
</dbReference>
<keyword evidence="4" id="KW-0808">Transferase</keyword>
<accession>A0A4Q9VUZ8</accession>
<evidence type="ECO:0000256" key="6">
    <source>
        <dbReference type="ARBA" id="ARBA00022960"/>
    </source>
</evidence>
<keyword evidence="10" id="KW-1133">Transmembrane helix</keyword>
<comment type="pathway">
    <text evidence="1 9">Cell wall biogenesis; peptidoglycan biosynthesis.</text>
</comment>
<evidence type="ECO:0000256" key="4">
    <source>
        <dbReference type="ARBA" id="ARBA00022679"/>
    </source>
</evidence>
<dbReference type="CDD" id="cd16913">
    <property type="entry name" value="YkuD_like"/>
    <property type="match status" value="1"/>
</dbReference>
<organism evidence="12 13">
    <name type="scientific">Siculibacillus lacustris</name>
    <dbReference type="NCBI Taxonomy" id="1549641"/>
    <lineage>
        <taxon>Bacteria</taxon>
        <taxon>Pseudomonadati</taxon>
        <taxon>Pseudomonadota</taxon>
        <taxon>Alphaproteobacteria</taxon>
        <taxon>Hyphomicrobiales</taxon>
        <taxon>Ancalomicrobiaceae</taxon>
        <taxon>Siculibacillus</taxon>
    </lineage>
</organism>
<dbReference type="GO" id="GO:0016757">
    <property type="term" value="F:glycosyltransferase activity"/>
    <property type="evidence" value="ECO:0007669"/>
    <property type="project" value="UniProtKB-KW"/>
</dbReference>
<dbReference type="Proteomes" id="UP000292781">
    <property type="component" value="Unassembled WGS sequence"/>
</dbReference>
<evidence type="ECO:0000256" key="3">
    <source>
        <dbReference type="ARBA" id="ARBA00022676"/>
    </source>
</evidence>
<dbReference type="EMBL" id="SJFN01000005">
    <property type="protein sequence ID" value="TBW40016.1"/>
    <property type="molecule type" value="Genomic_DNA"/>
</dbReference>
<feature type="transmembrane region" description="Helical" evidence="10">
    <location>
        <begin position="21"/>
        <end position="40"/>
    </location>
</feature>
<evidence type="ECO:0000256" key="10">
    <source>
        <dbReference type="SAM" id="Phobius"/>
    </source>
</evidence>
<sequence>MEFETSNGNERATTGGRTTRRALLVGAMAALAAGCTPVIYAERYRLEAGGPHRGADSYATIYGPIDDERFPLDALDLSEIDPEYLRQVVAFNGPERPGTVIVAPSERHLYLVLEGGRAVRYGVGVGREGFAWSGRATIRRKAEWPTWTPPHEMTLRDPEAAKWASGMPGGPDNPLGARALYLYQGDRDTLYRLHGNNDPSSIGKAVSSGCIRMLNHDIIDLYRRVPVGSPVVVTG</sequence>
<keyword evidence="10" id="KW-0812">Transmembrane</keyword>
<evidence type="ECO:0000256" key="7">
    <source>
        <dbReference type="ARBA" id="ARBA00022984"/>
    </source>
</evidence>
<dbReference type="GO" id="GO:0071972">
    <property type="term" value="F:peptidoglycan L,D-transpeptidase activity"/>
    <property type="evidence" value="ECO:0007669"/>
    <property type="project" value="TreeGrafter"/>
</dbReference>
<dbReference type="GO" id="GO:0008360">
    <property type="term" value="P:regulation of cell shape"/>
    <property type="evidence" value="ECO:0007669"/>
    <property type="project" value="UniProtKB-UniRule"/>
</dbReference>
<reference evidence="12 13" key="1">
    <citation type="submission" date="2019-02" db="EMBL/GenBank/DDBJ databases">
        <title>Siculibacillus lacustris gen. nov., sp. nov., a new rosette-forming bacterium isolated from a freshwater crater lake (Lake St. Ana, Romania).</title>
        <authorList>
            <person name="Felfoldi T."/>
            <person name="Marton Z."/>
            <person name="Szabo A."/>
            <person name="Mentes A."/>
            <person name="Boka K."/>
            <person name="Marialigeti K."/>
            <person name="Mathe I."/>
            <person name="Koncz M."/>
            <person name="Schumann P."/>
            <person name="Toth E."/>
        </authorList>
    </citation>
    <scope>NUCLEOTIDE SEQUENCE [LARGE SCALE GENOMIC DNA]</scope>
    <source>
        <strain evidence="12 13">SA-279</strain>
    </source>
</reference>
<dbReference type="InterPro" id="IPR005490">
    <property type="entry name" value="LD_TPept_cat_dom"/>
</dbReference>
<evidence type="ECO:0000256" key="1">
    <source>
        <dbReference type="ARBA" id="ARBA00004752"/>
    </source>
</evidence>
<dbReference type="GO" id="GO:0005576">
    <property type="term" value="C:extracellular region"/>
    <property type="evidence" value="ECO:0007669"/>
    <property type="project" value="TreeGrafter"/>
</dbReference>
<evidence type="ECO:0000313" key="12">
    <source>
        <dbReference type="EMBL" id="TBW40016.1"/>
    </source>
</evidence>
<dbReference type="OrthoDB" id="8402157at2"/>
<evidence type="ECO:0000256" key="5">
    <source>
        <dbReference type="ARBA" id="ARBA00022801"/>
    </source>
</evidence>
<gene>
    <name evidence="12" type="ORF">EYW49_04925</name>
</gene>
<keyword evidence="7 9" id="KW-0573">Peptidoglycan synthesis</keyword>
<dbReference type="UniPathway" id="UPA00219"/>
<proteinExistence type="inferred from homology"/>
<dbReference type="SUPFAM" id="SSF141523">
    <property type="entry name" value="L,D-transpeptidase catalytic domain-like"/>
    <property type="match status" value="1"/>
</dbReference>
<keyword evidence="8 9" id="KW-0961">Cell wall biogenesis/degradation</keyword>
<dbReference type="GO" id="GO:0018104">
    <property type="term" value="P:peptidoglycan-protein cross-linking"/>
    <property type="evidence" value="ECO:0007669"/>
    <property type="project" value="TreeGrafter"/>
</dbReference>
<dbReference type="GO" id="GO:0071555">
    <property type="term" value="P:cell wall organization"/>
    <property type="evidence" value="ECO:0007669"/>
    <property type="project" value="UniProtKB-UniRule"/>
</dbReference>
<dbReference type="RefSeq" id="WP_131306810.1">
    <property type="nucleotide sequence ID" value="NZ_SJFN01000005.1"/>
</dbReference>
<dbReference type="PROSITE" id="PS52029">
    <property type="entry name" value="LD_TPASE"/>
    <property type="match status" value="1"/>
</dbReference>
<dbReference type="Gene3D" id="2.40.440.10">
    <property type="entry name" value="L,D-transpeptidase catalytic domain-like"/>
    <property type="match status" value="1"/>
</dbReference>
<keyword evidence="3" id="KW-0328">Glycosyltransferase</keyword>
<comment type="similarity">
    <text evidence="2">Belongs to the YkuD family.</text>
</comment>
<keyword evidence="13" id="KW-1185">Reference proteome</keyword>
<feature type="domain" description="L,D-TPase catalytic" evidence="11">
    <location>
        <begin position="98"/>
        <end position="234"/>
    </location>
</feature>
<evidence type="ECO:0000313" key="13">
    <source>
        <dbReference type="Proteomes" id="UP000292781"/>
    </source>
</evidence>
<name>A0A4Q9VUZ8_9HYPH</name>
<evidence type="ECO:0000256" key="9">
    <source>
        <dbReference type="PROSITE-ProRule" id="PRU01373"/>
    </source>
</evidence>
<dbReference type="InterPro" id="IPR038063">
    <property type="entry name" value="Transpep_catalytic_dom"/>
</dbReference>
<dbReference type="AlphaFoldDB" id="A0A4Q9VUZ8"/>
<protein>
    <submittedName>
        <fullName evidence="12">L,D-transpeptidase</fullName>
    </submittedName>
</protein>
<keyword evidence="6 9" id="KW-0133">Cell shape</keyword>
<evidence type="ECO:0000256" key="8">
    <source>
        <dbReference type="ARBA" id="ARBA00023316"/>
    </source>
</evidence>
<comment type="caution">
    <text evidence="12">The sequence shown here is derived from an EMBL/GenBank/DDBJ whole genome shotgun (WGS) entry which is preliminary data.</text>
</comment>
<evidence type="ECO:0000259" key="11">
    <source>
        <dbReference type="PROSITE" id="PS52029"/>
    </source>
</evidence>